<feature type="region of interest" description="Disordered" evidence="1">
    <location>
        <begin position="1"/>
        <end position="67"/>
    </location>
</feature>
<dbReference type="eggNOG" id="ENOG502QSAC">
    <property type="taxonomic scope" value="Eukaryota"/>
</dbReference>
<proteinExistence type="predicted"/>
<dbReference type="Proteomes" id="UP000009328">
    <property type="component" value="Unassembled WGS sequence"/>
</dbReference>
<dbReference type="PANTHER" id="PTHR31904:SF1">
    <property type="entry name" value="BYPASS OF STOP CODON PROTEIN 5-RELATED"/>
    <property type="match status" value="1"/>
</dbReference>
<evidence type="ECO:0000259" key="2">
    <source>
        <dbReference type="Pfam" id="PF04425"/>
    </source>
</evidence>
<feature type="domain" description="Bul1 N-terminal" evidence="2">
    <location>
        <begin position="113"/>
        <end position="518"/>
    </location>
</feature>
<comment type="caution">
    <text evidence="4">The sequence shown here is derived from an EMBL/GenBank/DDBJ whole genome shotgun (WGS) entry which is preliminary data.</text>
</comment>
<feature type="compositionally biased region" description="Polar residues" evidence="1">
    <location>
        <begin position="7"/>
        <end position="43"/>
    </location>
</feature>
<dbReference type="STRING" id="1206466.K0KWI4"/>
<evidence type="ECO:0000313" key="4">
    <source>
        <dbReference type="EMBL" id="CCH46352.1"/>
    </source>
</evidence>
<dbReference type="Pfam" id="PF04426">
    <property type="entry name" value="Bul1_C"/>
    <property type="match status" value="2"/>
</dbReference>
<feature type="domain" description="Bul1 C-terminal" evidence="3">
    <location>
        <begin position="627"/>
        <end position="728"/>
    </location>
</feature>
<feature type="domain" description="Bul1 C-terminal" evidence="3">
    <location>
        <begin position="754"/>
        <end position="834"/>
    </location>
</feature>
<dbReference type="InterPro" id="IPR022794">
    <property type="entry name" value="Bul1_C"/>
</dbReference>
<feature type="region of interest" description="Disordered" evidence="1">
    <location>
        <begin position="160"/>
        <end position="183"/>
    </location>
</feature>
<evidence type="ECO:0000256" key="1">
    <source>
        <dbReference type="SAM" id="MobiDB-lite"/>
    </source>
</evidence>
<gene>
    <name evidence="4" type="ORF">BN7_5945</name>
</gene>
<organism evidence="4 5">
    <name type="scientific">Wickerhamomyces ciferrii (strain ATCC 14091 / BCRC 22168 / CBS 111 / JCM 3599 / NBRC 0793 / NRRL Y-1031 F-60-10)</name>
    <name type="common">Yeast</name>
    <name type="synonym">Pichia ciferrii</name>
    <dbReference type="NCBI Taxonomy" id="1206466"/>
    <lineage>
        <taxon>Eukaryota</taxon>
        <taxon>Fungi</taxon>
        <taxon>Dikarya</taxon>
        <taxon>Ascomycota</taxon>
        <taxon>Saccharomycotina</taxon>
        <taxon>Saccharomycetes</taxon>
        <taxon>Phaffomycetales</taxon>
        <taxon>Wickerhamomycetaceae</taxon>
        <taxon>Wickerhamomyces</taxon>
    </lineage>
</organism>
<feature type="compositionally biased region" description="Basic and acidic residues" evidence="1">
    <location>
        <begin position="44"/>
        <end position="54"/>
    </location>
</feature>
<reference evidence="4 5" key="1">
    <citation type="journal article" date="2012" name="Eukaryot. Cell">
        <title>Draft genome sequence of Wickerhamomyces ciferrii NRRL Y-1031 F-60-10.</title>
        <authorList>
            <person name="Schneider J."/>
            <person name="Andrea H."/>
            <person name="Blom J."/>
            <person name="Jaenicke S."/>
            <person name="Ruckert C."/>
            <person name="Schorsch C."/>
            <person name="Szczepanowski R."/>
            <person name="Farwick M."/>
            <person name="Goesmann A."/>
            <person name="Puhler A."/>
            <person name="Schaffer S."/>
            <person name="Tauch A."/>
            <person name="Kohler T."/>
            <person name="Brinkrolf K."/>
        </authorList>
    </citation>
    <scope>NUCLEOTIDE SEQUENCE [LARGE SCALE GENOMIC DNA]</scope>
    <source>
        <strain evidence="5">ATCC 14091 / BCRC 22168 / CBS 111 / JCM 3599 / NBRC 0793 / NRRL Y-1031 F-60-10</strain>
    </source>
</reference>
<dbReference type="GO" id="GO:0016874">
    <property type="term" value="F:ligase activity"/>
    <property type="evidence" value="ECO:0007669"/>
    <property type="project" value="UniProtKB-KW"/>
</dbReference>
<dbReference type="PANTHER" id="PTHR31904">
    <property type="entry name" value="BYPASS OF STOP CODON PROTEIN 5-RELATED"/>
    <property type="match status" value="1"/>
</dbReference>
<dbReference type="Pfam" id="PF04425">
    <property type="entry name" value="Bul1_N"/>
    <property type="match status" value="1"/>
</dbReference>
<dbReference type="EMBL" id="CAIF01000242">
    <property type="protein sequence ID" value="CCH46352.1"/>
    <property type="molecule type" value="Genomic_DNA"/>
</dbReference>
<feature type="compositionally biased region" description="Polar residues" evidence="1">
    <location>
        <begin position="166"/>
        <end position="183"/>
    </location>
</feature>
<dbReference type="InterPro" id="IPR007519">
    <property type="entry name" value="Bul1_N"/>
</dbReference>
<protein>
    <submittedName>
        <fullName evidence="4">Ubiquitin ligase-binding protein</fullName>
    </submittedName>
</protein>
<dbReference type="InParanoid" id="K0KWI4"/>
<evidence type="ECO:0000313" key="5">
    <source>
        <dbReference type="Proteomes" id="UP000009328"/>
    </source>
</evidence>
<dbReference type="AlphaFoldDB" id="K0KWI4"/>
<dbReference type="HOGENOM" id="CLU_010320_0_0_1"/>
<accession>K0KWI4</accession>
<dbReference type="FunCoup" id="K0KWI4">
    <property type="interactions" value="483"/>
</dbReference>
<evidence type="ECO:0000259" key="3">
    <source>
        <dbReference type="Pfam" id="PF04426"/>
    </source>
</evidence>
<sequence length="837" mass="95873">MSKVENNEINNQSSIPQHPTISPSHQGQSGHPGSKSYRNNEQLSADHEEEKFEELVEEENQYGPEDEKIDYSDIFLRESKDFQEIMSRMNAVHINDNKVQNTYVPNVDIIEKNLDKKVQNRFVFDVLPSFEMYRSIQYSTPRLSHDDADLRDTPPDYFNYEGGSELSPTGTDTPLTSISSAPVSSAVGGHSHLLSSITRPSSSNPLLTTQEFERNMVDKSHTLRNINTPNIDISIHVTKDVPHANEEVELESILKEYTSGDIVHGYVIVENLTNYELQFDLFHLTLEGTTCIVDYENKKQSIKRFLSMIDMSASWSHGGISPSSNIAFEVLSTDHEGCILGFRNDRILSPRTKYKKFFTFKFPYKLLDTTCRHQQEVHTLLPPSLGVDTVKNFGKYSSIDVNPLLSYGHLGYRGSPIKTHDFSGDNLSISYGINAKVIGTYPKDPTRLCVLKHQEYALRFIPFGFGVPLFSSEEEIKSLYSNMEHSLEMAQHALRLNQEGNSKEVEAFEMELKNRQLSTLDYRPETTKKHSSNDYSSFPIRNEKFGKEDYYKVETVLNYIKDKEDKKSNFLNKLTKKSKSETSGNNGLGSGLLKISSKIPKDGLPYLSPSLLRKTNELNKLSEVGLQNYEGLSSSLSNNEKQKLSTLKIKLKFIPSDNYHGMIPPKIKTIKTSLVAWNITSSLAIPIKLSSNILTSKEDLNEIKSKSFKYFKQFKDLEEKFKLIDMDIDRYFDKFLLTDLESMTDLNIEPFQINPFKQSIINETEWVNNNNETSYEELIKIIELKLDYNEDISETLLPNFQTCLISRVYCIKIDFKFSNGQTEKLHIPVRIRKFDDF</sequence>
<name>K0KWI4_WICCF</name>
<keyword evidence="4" id="KW-0436">Ligase</keyword>
<keyword evidence="5" id="KW-1185">Reference proteome</keyword>
<dbReference type="InterPro" id="IPR039634">
    <property type="entry name" value="Bul1-like"/>
</dbReference>